<organism evidence="6 7">
    <name type="scientific">Aspergillus nanangensis</name>
    <dbReference type="NCBI Taxonomy" id="2582783"/>
    <lineage>
        <taxon>Eukaryota</taxon>
        <taxon>Fungi</taxon>
        <taxon>Dikarya</taxon>
        <taxon>Ascomycota</taxon>
        <taxon>Pezizomycotina</taxon>
        <taxon>Eurotiomycetes</taxon>
        <taxon>Eurotiomycetidae</taxon>
        <taxon>Eurotiales</taxon>
        <taxon>Aspergillaceae</taxon>
        <taxon>Aspergillus</taxon>
        <taxon>Aspergillus subgen. Circumdati</taxon>
    </lineage>
</organism>
<comment type="similarity">
    <text evidence="1 3">Belongs to the GST superfamily.</text>
</comment>
<dbReference type="InterPro" id="IPR036282">
    <property type="entry name" value="Glutathione-S-Trfase_C_sf"/>
</dbReference>
<gene>
    <name evidence="6" type="ORF">FE257_010991</name>
</gene>
<dbReference type="InterPro" id="IPR010987">
    <property type="entry name" value="Glutathione-S-Trfase_C-like"/>
</dbReference>
<name>A0AAD4CIK6_ASPNN</name>
<dbReference type="Proteomes" id="UP001194746">
    <property type="component" value="Unassembled WGS sequence"/>
</dbReference>
<dbReference type="Pfam" id="PF00043">
    <property type="entry name" value="GST_C"/>
    <property type="match status" value="1"/>
</dbReference>
<evidence type="ECO:0000259" key="4">
    <source>
        <dbReference type="PROSITE" id="PS50404"/>
    </source>
</evidence>
<sequence>MLTPDITLYSEPTPNGVKVSIVLEELGLPYKAQSINLTKDEQKEEWFLKINPNGRIPAITDGKLRVFESAAIMLYLADKYDTDRKISYSPETPQYCEQLSWLMWQMAGLGPNQGSFLPLDIASQVVLIPDDMTGQANHFLIFAPVRSDWAIKRFKDETKRLYSVLDARLQESPYLAGDKYTIADIASFAWVRRVDVMDLDIAEWPALKKWCDGIEQREAVQKGLSVPPPSLSPEQLTELLVTKKREMRQKGNSDVE</sequence>
<dbReference type="Pfam" id="PF02798">
    <property type="entry name" value="GST_N"/>
    <property type="match status" value="1"/>
</dbReference>
<dbReference type="Gene3D" id="1.20.1050.10">
    <property type="match status" value="1"/>
</dbReference>
<accession>A0AAD4CIK6</accession>
<proteinExistence type="inferred from homology"/>
<evidence type="ECO:0008006" key="8">
    <source>
        <dbReference type="Google" id="ProtNLM"/>
    </source>
</evidence>
<dbReference type="GO" id="GO:0016740">
    <property type="term" value="F:transferase activity"/>
    <property type="evidence" value="ECO:0007669"/>
    <property type="project" value="UniProtKB-KW"/>
</dbReference>
<dbReference type="PANTHER" id="PTHR44051">
    <property type="entry name" value="GLUTATHIONE S-TRANSFERASE-RELATED"/>
    <property type="match status" value="1"/>
</dbReference>
<evidence type="ECO:0000256" key="2">
    <source>
        <dbReference type="ARBA" id="ARBA00022679"/>
    </source>
</evidence>
<evidence type="ECO:0000313" key="6">
    <source>
        <dbReference type="EMBL" id="KAF9886868.1"/>
    </source>
</evidence>
<dbReference type="PANTHER" id="PTHR44051:SF8">
    <property type="entry name" value="GLUTATHIONE S-TRANSFERASE GSTA"/>
    <property type="match status" value="1"/>
</dbReference>
<dbReference type="InterPro" id="IPR004045">
    <property type="entry name" value="Glutathione_S-Trfase_N"/>
</dbReference>
<dbReference type="InterPro" id="IPR036249">
    <property type="entry name" value="Thioredoxin-like_sf"/>
</dbReference>
<keyword evidence="2" id="KW-0808">Transferase</keyword>
<keyword evidence="7" id="KW-1185">Reference proteome</keyword>
<evidence type="ECO:0000313" key="7">
    <source>
        <dbReference type="Proteomes" id="UP001194746"/>
    </source>
</evidence>
<reference evidence="6" key="1">
    <citation type="journal article" date="2019" name="Beilstein J. Org. Chem.">
        <title>Nanangenines: drimane sesquiterpenoids as the dominant metabolite cohort of a novel Australian fungus, Aspergillus nanangensis.</title>
        <authorList>
            <person name="Lacey H.J."/>
            <person name="Gilchrist C.L.M."/>
            <person name="Crombie A."/>
            <person name="Kalaitzis J.A."/>
            <person name="Vuong D."/>
            <person name="Rutledge P.J."/>
            <person name="Turner P."/>
            <person name="Pitt J.I."/>
            <person name="Lacey E."/>
            <person name="Chooi Y.H."/>
            <person name="Piggott A.M."/>
        </authorList>
    </citation>
    <scope>NUCLEOTIDE SEQUENCE</scope>
    <source>
        <strain evidence="6">MST-FP2251</strain>
    </source>
</reference>
<reference evidence="6" key="2">
    <citation type="submission" date="2020-02" db="EMBL/GenBank/DDBJ databases">
        <authorList>
            <person name="Gilchrist C.L.M."/>
            <person name="Chooi Y.-H."/>
        </authorList>
    </citation>
    <scope>NUCLEOTIDE SEQUENCE</scope>
    <source>
        <strain evidence="6">MST-FP2251</strain>
    </source>
</reference>
<dbReference type="AlphaFoldDB" id="A0AAD4CIK6"/>
<dbReference type="SFLD" id="SFLDS00019">
    <property type="entry name" value="Glutathione_Transferase_(cytos"/>
    <property type="match status" value="1"/>
</dbReference>
<feature type="domain" description="GST C-terminal" evidence="5">
    <location>
        <begin position="91"/>
        <end position="239"/>
    </location>
</feature>
<protein>
    <recommendedName>
        <fullName evidence="8">Glutathione S-transferase</fullName>
    </recommendedName>
</protein>
<dbReference type="InterPro" id="IPR040079">
    <property type="entry name" value="Glutathione_S-Trfase"/>
</dbReference>
<dbReference type="FunFam" id="3.40.30.10:FF:000039">
    <property type="entry name" value="Glutathione S-transferase domain"/>
    <property type="match status" value="1"/>
</dbReference>
<evidence type="ECO:0000259" key="5">
    <source>
        <dbReference type="PROSITE" id="PS50405"/>
    </source>
</evidence>
<dbReference type="EMBL" id="VCAU01000070">
    <property type="protein sequence ID" value="KAF9886868.1"/>
    <property type="molecule type" value="Genomic_DNA"/>
</dbReference>
<dbReference type="CDD" id="cd03048">
    <property type="entry name" value="GST_N_Ure2p_like"/>
    <property type="match status" value="1"/>
</dbReference>
<dbReference type="SFLD" id="SFLDG00358">
    <property type="entry name" value="Main_(cytGST)"/>
    <property type="match status" value="1"/>
</dbReference>
<dbReference type="Gene3D" id="3.40.30.10">
    <property type="entry name" value="Glutaredoxin"/>
    <property type="match status" value="1"/>
</dbReference>
<evidence type="ECO:0000256" key="3">
    <source>
        <dbReference type="RuleBase" id="RU003494"/>
    </source>
</evidence>
<dbReference type="PROSITE" id="PS50404">
    <property type="entry name" value="GST_NTER"/>
    <property type="match status" value="1"/>
</dbReference>
<dbReference type="InterPro" id="IPR004046">
    <property type="entry name" value="GST_C"/>
</dbReference>
<feature type="domain" description="GST N-terminal" evidence="4">
    <location>
        <begin position="3"/>
        <end position="84"/>
    </location>
</feature>
<dbReference type="SUPFAM" id="SSF47616">
    <property type="entry name" value="GST C-terminal domain-like"/>
    <property type="match status" value="1"/>
</dbReference>
<evidence type="ECO:0000256" key="1">
    <source>
        <dbReference type="ARBA" id="ARBA00007409"/>
    </source>
</evidence>
<comment type="caution">
    <text evidence="6">The sequence shown here is derived from an EMBL/GenBank/DDBJ whole genome shotgun (WGS) entry which is preliminary data.</text>
</comment>
<dbReference type="SUPFAM" id="SSF52833">
    <property type="entry name" value="Thioredoxin-like"/>
    <property type="match status" value="1"/>
</dbReference>
<dbReference type="PROSITE" id="PS50405">
    <property type="entry name" value="GST_CTER"/>
    <property type="match status" value="1"/>
</dbReference>